<keyword evidence="2" id="KW-1185">Reference proteome</keyword>
<sequence length="103" mass="11650">MKMRSCPCKPHGCSNGLFFWSIIDDKSMIDQGFVTSTAPKGRPNQLFHAADNVSSSLTFSNQNFYLLLAMPTPCEKEMELLRKLRVEVETDEDSDFDKGPEDI</sequence>
<accession>A0A4Y2HED4</accession>
<dbReference type="Proteomes" id="UP000499080">
    <property type="component" value="Unassembled WGS sequence"/>
</dbReference>
<proteinExistence type="predicted"/>
<dbReference type="AlphaFoldDB" id="A0A4Y2HED4"/>
<dbReference type="EMBL" id="BGPR01001879">
    <property type="protein sequence ID" value="GBM63635.1"/>
    <property type="molecule type" value="Genomic_DNA"/>
</dbReference>
<gene>
    <name evidence="1" type="ORF">AVEN_174017_1</name>
</gene>
<organism evidence="1 2">
    <name type="scientific">Araneus ventricosus</name>
    <name type="common">Orbweaver spider</name>
    <name type="synonym">Epeira ventricosa</name>
    <dbReference type="NCBI Taxonomy" id="182803"/>
    <lineage>
        <taxon>Eukaryota</taxon>
        <taxon>Metazoa</taxon>
        <taxon>Ecdysozoa</taxon>
        <taxon>Arthropoda</taxon>
        <taxon>Chelicerata</taxon>
        <taxon>Arachnida</taxon>
        <taxon>Araneae</taxon>
        <taxon>Araneomorphae</taxon>
        <taxon>Entelegynae</taxon>
        <taxon>Araneoidea</taxon>
        <taxon>Araneidae</taxon>
        <taxon>Araneus</taxon>
    </lineage>
</organism>
<comment type="caution">
    <text evidence="1">The sequence shown here is derived from an EMBL/GenBank/DDBJ whole genome shotgun (WGS) entry which is preliminary data.</text>
</comment>
<evidence type="ECO:0000313" key="2">
    <source>
        <dbReference type="Proteomes" id="UP000499080"/>
    </source>
</evidence>
<protein>
    <submittedName>
        <fullName evidence="1">Uncharacterized protein</fullName>
    </submittedName>
</protein>
<evidence type="ECO:0000313" key="1">
    <source>
        <dbReference type="EMBL" id="GBM63635.1"/>
    </source>
</evidence>
<reference evidence="1 2" key="1">
    <citation type="journal article" date="2019" name="Sci. Rep.">
        <title>Orb-weaving spider Araneus ventricosus genome elucidates the spidroin gene catalogue.</title>
        <authorList>
            <person name="Kono N."/>
            <person name="Nakamura H."/>
            <person name="Ohtoshi R."/>
            <person name="Moran D.A.P."/>
            <person name="Shinohara A."/>
            <person name="Yoshida Y."/>
            <person name="Fujiwara M."/>
            <person name="Mori M."/>
            <person name="Tomita M."/>
            <person name="Arakawa K."/>
        </authorList>
    </citation>
    <scope>NUCLEOTIDE SEQUENCE [LARGE SCALE GENOMIC DNA]</scope>
</reference>
<name>A0A4Y2HED4_ARAVE</name>